<organism evidence="2 3">
    <name type="scientific">Nocardioides turkmenicus</name>
    <dbReference type="NCBI Taxonomy" id="2711220"/>
    <lineage>
        <taxon>Bacteria</taxon>
        <taxon>Bacillati</taxon>
        <taxon>Actinomycetota</taxon>
        <taxon>Actinomycetes</taxon>
        <taxon>Propionibacteriales</taxon>
        <taxon>Nocardioidaceae</taxon>
        <taxon>Nocardioides</taxon>
    </lineage>
</organism>
<proteinExistence type="predicted"/>
<dbReference type="EMBL" id="JAALAA010000012">
    <property type="protein sequence ID" value="NGN94069.1"/>
    <property type="molecule type" value="Genomic_DNA"/>
</dbReference>
<gene>
    <name evidence="2" type="ORF">G5C66_15130</name>
</gene>
<keyword evidence="1" id="KW-1133">Transmembrane helix</keyword>
<protein>
    <submittedName>
        <fullName evidence="2">Uncharacterized protein</fullName>
    </submittedName>
</protein>
<name>A0A6M1R997_9ACTN</name>
<keyword evidence="1" id="KW-0472">Membrane</keyword>
<evidence type="ECO:0000313" key="3">
    <source>
        <dbReference type="Proteomes" id="UP000483261"/>
    </source>
</evidence>
<dbReference type="Proteomes" id="UP000483261">
    <property type="component" value="Unassembled WGS sequence"/>
</dbReference>
<accession>A0A6M1R997</accession>
<keyword evidence="3" id="KW-1185">Reference proteome</keyword>
<evidence type="ECO:0000313" key="2">
    <source>
        <dbReference type="EMBL" id="NGN94069.1"/>
    </source>
</evidence>
<dbReference type="RefSeq" id="WP_165111797.1">
    <property type="nucleotide sequence ID" value="NZ_JAALAA010000012.1"/>
</dbReference>
<reference evidence="2 3" key="1">
    <citation type="submission" date="2020-02" db="EMBL/GenBank/DDBJ databases">
        <title>Whole-genome analyses of novel actinobacteria.</title>
        <authorList>
            <person name="Sahin N."/>
        </authorList>
    </citation>
    <scope>NUCLEOTIDE SEQUENCE [LARGE SCALE GENOMIC DNA]</scope>
    <source>
        <strain evidence="2 3">KC13</strain>
    </source>
</reference>
<keyword evidence="1" id="KW-0812">Transmembrane</keyword>
<evidence type="ECO:0000256" key="1">
    <source>
        <dbReference type="SAM" id="Phobius"/>
    </source>
</evidence>
<feature type="transmembrane region" description="Helical" evidence="1">
    <location>
        <begin position="63"/>
        <end position="84"/>
    </location>
</feature>
<dbReference type="AlphaFoldDB" id="A0A6M1R997"/>
<sequence length="294" mass="30221">MNTDRVLRTLDPAVTPEALDVARDPAAQNLLARITAHDAQVAKPAVSAAEPVAPRTRVTRRRVGLALAATAAAAAAAIAAPSVLGGPTPAAAWTPAPSPLTAAETDDAAQACVGGFWDFLPGRQGPEMKTYVAERRGGWTLVYLATPDGLTEAVCMLRNGEPAGLYGQTPGGPGAEPVTVDADGAFGSIGGVMGNDAESQRSSTGLVGADVVGLVLHTEAQGAVTATVNDGHYAAWWPDDPITEASENARTTPEFSHVTLTLRDGSTRQVRVDEFTGISMESLTTPDEGGSVEE</sequence>
<comment type="caution">
    <text evidence="2">The sequence shown here is derived from an EMBL/GenBank/DDBJ whole genome shotgun (WGS) entry which is preliminary data.</text>
</comment>